<dbReference type="RefSeq" id="WP_079668067.1">
    <property type="nucleotide sequence ID" value="NZ_FUYZ01000012.1"/>
</dbReference>
<evidence type="ECO:0000256" key="2">
    <source>
        <dbReference type="PIRSR" id="PIRSR603782-1"/>
    </source>
</evidence>
<evidence type="ECO:0000256" key="1">
    <source>
        <dbReference type="ARBA" id="ARBA00010996"/>
    </source>
</evidence>
<dbReference type="Proteomes" id="UP000191112">
    <property type="component" value="Unassembled WGS sequence"/>
</dbReference>
<gene>
    <name evidence="4" type="ORF">SAMN05660477_02862</name>
</gene>
<feature type="binding site" evidence="2">
    <location>
        <position position="72"/>
    </location>
    <ligand>
        <name>Cu cation</name>
        <dbReference type="ChEBI" id="CHEBI:23378"/>
    </ligand>
</feature>
<dbReference type="PANTHER" id="PTHR12151">
    <property type="entry name" value="ELECTRON TRANSPORT PROTIN SCO1/SENC FAMILY MEMBER"/>
    <property type="match status" value="1"/>
</dbReference>
<comment type="similarity">
    <text evidence="1">Belongs to the SCO1/2 family.</text>
</comment>
<keyword evidence="2" id="KW-0186">Copper</keyword>
<evidence type="ECO:0000313" key="5">
    <source>
        <dbReference type="Proteomes" id="UP000191112"/>
    </source>
</evidence>
<dbReference type="PANTHER" id="PTHR12151:SF25">
    <property type="entry name" value="LINALOOL DEHYDRATASE_ISOMERASE DOMAIN-CONTAINING PROTEIN"/>
    <property type="match status" value="1"/>
</dbReference>
<keyword evidence="5" id="KW-1185">Reference proteome</keyword>
<sequence length="192" mass="21719">MKNLLKIIVTACLSLIILNSCQEKTSENLDPNSIFNLSSKWEQADGTKIKLEDLKGKVLTMVMVYTSCKTACPKLTLDMKAIEAKVGHKNPEDLRYVLISIDPEHDTPEKMQEFLKTYQLNGKQWLFIRSSEANTRELANVLAMKYKQISPMDFSHSNIISVFSKDGLLVHQKEGINIDIDKTVSAVKSELK</sequence>
<dbReference type="AlphaFoldDB" id="A0A1T5GI39"/>
<dbReference type="Pfam" id="PF02630">
    <property type="entry name" value="SCO1-SenC"/>
    <property type="match status" value="1"/>
</dbReference>
<proteinExistence type="inferred from homology"/>
<dbReference type="EMBL" id="FUYZ01000012">
    <property type="protein sequence ID" value="SKC08059.1"/>
    <property type="molecule type" value="Genomic_DNA"/>
</dbReference>
<feature type="binding site" evidence="2">
    <location>
        <position position="68"/>
    </location>
    <ligand>
        <name>Cu cation</name>
        <dbReference type="ChEBI" id="CHEBI:23378"/>
    </ligand>
</feature>
<dbReference type="SUPFAM" id="SSF52833">
    <property type="entry name" value="Thioredoxin-like"/>
    <property type="match status" value="1"/>
</dbReference>
<dbReference type="GO" id="GO:0046872">
    <property type="term" value="F:metal ion binding"/>
    <property type="evidence" value="ECO:0007669"/>
    <property type="project" value="UniProtKB-KW"/>
</dbReference>
<dbReference type="InterPro" id="IPR003782">
    <property type="entry name" value="SCO1/SenC"/>
</dbReference>
<dbReference type="STRING" id="619805.SAMN05660477_02862"/>
<protein>
    <submittedName>
        <fullName evidence="4">Protein SCO1/2</fullName>
    </submittedName>
</protein>
<reference evidence="4 5" key="1">
    <citation type="submission" date="2017-02" db="EMBL/GenBank/DDBJ databases">
        <authorList>
            <person name="Peterson S.W."/>
        </authorList>
    </citation>
    <scope>NUCLEOTIDE SEQUENCE [LARGE SCALE GENOMIC DNA]</scope>
    <source>
        <strain evidence="4 5">DSM 22323</strain>
    </source>
</reference>
<keyword evidence="2" id="KW-0479">Metal-binding</keyword>
<keyword evidence="3" id="KW-1015">Disulfide bond</keyword>
<organism evidence="4 5">
    <name type="scientific">Soonwooa buanensis</name>
    <dbReference type="NCBI Taxonomy" id="619805"/>
    <lineage>
        <taxon>Bacteria</taxon>
        <taxon>Pseudomonadati</taxon>
        <taxon>Bacteroidota</taxon>
        <taxon>Flavobacteriia</taxon>
        <taxon>Flavobacteriales</taxon>
        <taxon>Weeksellaceae</taxon>
        <taxon>Chryseobacterium group</taxon>
        <taxon>Soonwooa</taxon>
    </lineage>
</organism>
<accession>A0A1T5GI39</accession>
<dbReference type="CDD" id="cd02968">
    <property type="entry name" value="SCO"/>
    <property type="match status" value="1"/>
</dbReference>
<name>A0A1T5GI39_9FLAO</name>
<evidence type="ECO:0000313" key="4">
    <source>
        <dbReference type="EMBL" id="SKC08059.1"/>
    </source>
</evidence>
<dbReference type="InterPro" id="IPR036249">
    <property type="entry name" value="Thioredoxin-like_sf"/>
</dbReference>
<feature type="disulfide bond" description="Redox-active" evidence="3">
    <location>
        <begin position="68"/>
        <end position="72"/>
    </location>
</feature>
<evidence type="ECO:0000256" key="3">
    <source>
        <dbReference type="PIRSR" id="PIRSR603782-2"/>
    </source>
</evidence>
<dbReference type="OrthoDB" id="9811998at2"/>
<dbReference type="Gene3D" id="3.40.30.10">
    <property type="entry name" value="Glutaredoxin"/>
    <property type="match status" value="1"/>
</dbReference>
<feature type="binding site" evidence="2">
    <location>
        <position position="156"/>
    </location>
    <ligand>
        <name>Cu cation</name>
        <dbReference type="ChEBI" id="CHEBI:23378"/>
    </ligand>
</feature>